<evidence type="ECO:0000256" key="6">
    <source>
        <dbReference type="ARBA" id="ARBA00023180"/>
    </source>
</evidence>
<dbReference type="InterPro" id="IPR014480">
    <property type="entry name" value="Mannan-1_6-alpha_mannosidase"/>
</dbReference>
<feature type="chain" id="PRO_5019138377" description="Mannan endo-1,6-alpha-mannosidase" evidence="10">
    <location>
        <begin position="23"/>
        <end position="450"/>
    </location>
</feature>
<dbReference type="GO" id="GO:0008496">
    <property type="term" value="F:mannan endo-1,6-alpha-mannosidase activity"/>
    <property type="evidence" value="ECO:0007669"/>
    <property type="project" value="UniProtKB-UniRule"/>
</dbReference>
<dbReference type="STRING" id="1325734.A0A428PM02"/>
<comment type="caution">
    <text evidence="11">The sequence shown here is derived from an EMBL/GenBank/DDBJ whole genome shotgun (WGS) entry which is preliminary data.</text>
</comment>
<accession>A0A428PM02</accession>
<keyword evidence="12" id="KW-1185">Reference proteome</keyword>
<organism evidence="11 12">
    <name type="scientific">Fusarium duplospermum</name>
    <dbReference type="NCBI Taxonomy" id="1325734"/>
    <lineage>
        <taxon>Eukaryota</taxon>
        <taxon>Fungi</taxon>
        <taxon>Dikarya</taxon>
        <taxon>Ascomycota</taxon>
        <taxon>Pezizomycotina</taxon>
        <taxon>Sordariomycetes</taxon>
        <taxon>Hypocreomycetidae</taxon>
        <taxon>Hypocreales</taxon>
        <taxon>Nectriaceae</taxon>
        <taxon>Fusarium</taxon>
        <taxon>Fusarium solani species complex</taxon>
    </lineage>
</organism>
<proteinExistence type="inferred from homology"/>
<gene>
    <name evidence="11" type="ORF">CEP54_010070</name>
</gene>
<sequence>MLALQARSAGLLLLAHLLPVHSLEIGSRDDILKTSKSLAADLIKFYHGNETGETPGLLPEKTAVTKDDDVTYFFYQSGAFMSTYIDYWQLTGDETYNDLVMQGIVHQVGQNDDFIPANQSINAANDDQAIWAMAALTAAEYGFPDPPKDELPWLSLAENVFESQRLRWDIEVEEKTCDGGLRWQIAFINNGYDWKSAEANTFFFALSSRLARQTGNKTYVEYAEKVWDWLYDIELIDHDTLAVYDGSSVKSNCTQINKIQRSGAAASLAMGAAYMYNQTDGSSTWKSRVEKLTSSFVDTFFTKEGNFAEASCPNEAKCPRDLLTFKALSQRWLAVTSQIAPFTAETILKTLRKSAEESHADKDGDDALEQTMGELAVVSNLLISDAHVVVAWGDEKANTGGSGSGSGSSNDSDSEGSGSSSDDKDDDSSATRLTGLNVVLALFAWALYFM</sequence>
<comment type="similarity">
    <text evidence="2 8">Belongs to the glycosyl hydrolase 76 family.</text>
</comment>
<dbReference type="PANTHER" id="PTHR12145">
    <property type="entry name" value="MANNAN ENDO-1,6-ALPHA-MANNOSIDASE DCW1"/>
    <property type="match status" value="1"/>
</dbReference>
<dbReference type="GO" id="GO:0016052">
    <property type="term" value="P:carbohydrate catabolic process"/>
    <property type="evidence" value="ECO:0007669"/>
    <property type="project" value="InterPro"/>
</dbReference>
<evidence type="ECO:0000256" key="5">
    <source>
        <dbReference type="ARBA" id="ARBA00022801"/>
    </source>
</evidence>
<dbReference type="EC" id="3.2.1.101" evidence="3 8"/>
<evidence type="ECO:0000256" key="10">
    <source>
        <dbReference type="SAM" id="SignalP"/>
    </source>
</evidence>
<keyword evidence="6" id="KW-0325">Glycoprotein</keyword>
<dbReference type="Proteomes" id="UP000288168">
    <property type="component" value="Unassembled WGS sequence"/>
</dbReference>
<dbReference type="AlphaFoldDB" id="A0A428PM02"/>
<dbReference type="InterPro" id="IPR005198">
    <property type="entry name" value="Glyco_hydro_76"/>
</dbReference>
<reference evidence="11 12" key="1">
    <citation type="submission" date="2017-06" db="EMBL/GenBank/DDBJ databases">
        <title>Comparative genomic analysis of Ambrosia Fusariam Clade fungi.</title>
        <authorList>
            <person name="Stajich J.E."/>
            <person name="Carrillo J."/>
            <person name="Kijimoto T."/>
            <person name="Eskalen A."/>
            <person name="O'Donnell K."/>
            <person name="Kasson M."/>
        </authorList>
    </citation>
    <scope>NUCLEOTIDE SEQUENCE [LARGE SCALE GENOMIC DNA]</scope>
    <source>
        <strain evidence="11 12">NRRL62584</strain>
    </source>
</reference>
<evidence type="ECO:0000256" key="9">
    <source>
        <dbReference type="SAM" id="MobiDB-lite"/>
    </source>
</evidence>
<evidence type="ECO:0000256" key="7">
    <source>
        <dbReference type="ARBA" id="ARBA00023295"/>
    </source>
</evidence>
<dbReference type="GO" id="GO:0009272">
    <property type="term" value="P:fungal-type cell wall biogenesis"/>
    <property type="evidence" value="ECO:0007669"/>
    <property type="project" value="TreeGrafter"/>
</dbReference>
<keyword evidence="4 10" id="KW-0732">Signal</keyword>
<dbReference type="EMBL" id="NKCI01000115">
    <property type="protein sequence ID" value="RSL54072.1"/>
    <property type="molecule type" value="Genomic_DNA"/>
</dbReference>
<dbReference type="SUPFAM" id="SSF48208">
    <property type="entry name" value="Six-hairpin glycosidases"/>
    <property type="match status" value="1"/>
</dbReference>
<evidence type="ECO:0000256" key="3">
    <source>
        <dbReference type="ARBA" id="ARBA00012350"/>
    </source>
</evidence>
<evidence type="ECO:0000313" key="11">
    <source>
        <dbReference type="EMBL" id="RSL54072.1"/>
    </source>
</evidence>
<comment type="catalytic activity">
    <reaction evidence="1 8">
        <text>Random hydrolysis of (1-&gt;6)-alpha-D-mannosidic linkages in unbranched (1-&gt;6)-mannans.</text>
        <dbReference type="EC" id="3.2.1.101"/>
    </reaction>
</comment>
<feature type="signal peptide" evidence="10">
    <location>
        <begin position="1"/>
        <end position="22"/>
    </location>
</feature>
<dbReference type="OrthoDB" id="4187847at2759"/>
<dbReference type="InterPro" id="IPR008928">
    <property type="entry name" value="6-hairpin_glycosidase_sf"/>
</dbReference>
<dbReference type="PIRSF" id="PIRSF016302">
    <property type="entry name" value="Man_a_manosd"/>
    <property type="match status" value="1"/>
</dbReference>
<evidence type="ECO:0000256" key="1">
    <source>
        <dbReference type="ARBA" id="ARBA00001452"/>
    </source>
</evidence>
<dbReference type="Gene3D" id="1.50.10.20">
    <property type="match status" value="1"/>
</dbReference>
<evidence type="ECO:0000256" key="2">
    <source>
        <dbReference type="ARBA" id="ARBA00009699"/>
    </source>
</evidence>
<evidence type="ECO:0000256" key="8">
    <source>
        <dbReference type="PIRNR" id="PIRNR016302"/>
    </source>
</evidence>
<dbReference type="Pfam" id="PF03663">
    <property type="entry name" value="Glyco_hydro_76"/>
    <property type="match status" value="1"/>
</dbReference>
<feature type="compositionally biased region" description="Low complexity" evidence="9">
    <location>
        <begin position="407"/>
        <end position="420"/>
    </location>
</feature>
<evidence type="ECO:0000313" key="12">
    <source>
        <dbReference type="Proteomes" id="UP000288168"/>
    </source>
</evidence>
<dbReference type="PANTHER" id="PTHR12145:SF36">
    <property type="entry name" value="MANNAN ENDO-1,6-ALPHA-MANNOSIDASE DCW1"/>
    <property type="match status" value="1"/>
</dbReference>
<name>A0A428PM02_9HYPO</name>
<protein>
    <recommendedName>
        <fullName evidence="3 8">Mannan endo-1,6-alpha-mannosidase</fullName>
        <ecNumber evidence="3 8">3.2.1.101</ecNumber>
    </recommendedName>
</protein>
<evidence type="ECO:0000256" key="4">
    <source>
        <dbReference type="ARBA" id="ARBA00022729"/>
    </source>
</evidence>
<keyword evidence="5 8" id="KW-0378">Hydrolase</keyword>
<feature type="region of interest" description="Disordered" evidence="9">
    <location>
        <begin position="397"/>
        <end position="429"/>
    </location>
</feature>
<keyword evidence="7 8" id="KW-0326">Glycosidase</keyword>